<organism evidence="2 3">
    <name type="scientific">Sphingobacterium corticis</name>
    <dbReference type="NCBI Taxonomy" id="1812823"/>
    <lineage>
        <taxon>Bacteria</taxon>
        <taxon>Pseudomonadati</taxon>
        <taxon>Bacteroidota</taxon>
        <taxon>Sphingobacteriia</taxon>
        <taxon>Sphingobacteriales</taxon>
        <taxon>Sphingobacteriaceae</taxon>
        <taxon>Sphingobacterium</taxon>
    </lineage>
</organism>
<dbReference type="Proteomes" id="UP001597393">
    <property type="component" value="Unassembled WGS sequence"/>
</dbReference>
<evidence type="ECO:0000313" key="2">
    <source>
        <dbReference type="EMBL" id="MFD2598431.1"/>
    </source>
</evidence>
<accession>A0ABW5NH08</accession>
<sequence>MRFLYLLFLVFVQISISNAQEFAQFEVMDANKIRFDGKLSRFFTVQEFEKTFGKTDSTALLMDIQPCNYIFEYEDGSKDADDEYWYKDGSRFERSKDRLAVDEFRFSNGHFILYDTIKLDASTTTADLAKLFPNATKAIDDIDVHGEGILQLIILREDDQNFSDGHICLFVKDGKLYFMHWWFPC</sequence>
<dbReference type="EMBL" id="JBHUMA010000004">
    <property type="protein sequence ID" value="MFD2598431.1"/>
    <property type="molecule type" value="Genomic_DNA"/>
</dbReference>
<evidence type="ECO:0000313" key="3">
    <source>
        <dbReference type="Proteomes" id="UP001597393"/>
    </source>
</evidence>
<name>A0ABW5NH08_9SPHI</name>
<proteinExistence type="predicted"/>
<feature type="signal peptide" evidence="1">
    <location>
        <begin position="1"/>
        <end position="19"/>
    </location>
</feature>
<gene>
    <name evidence="2" type="ORF">ACFSQ3_05650</name>
</gene>
<keyword evidence="1" id="KW-0732">Signal</keyword>
<feature type="chain" id="PRO_5047070097" evidence="1">
    <location>
        <begin position="20"/>
        <end position="185"/>
    </location>
</feature>
<reference evidence="3" key="1">
    <citation type="journal article" date="2019" name="Int. J. Syst. Evol. Microbiol.">
        <title>The Global Catalogue of Microorganisms (GCM) 10K type strain sequencing project: providing services to taxonomists for standard genome sequencing and annotation.</title>
        <authorList>
            <consortium name="The Broad Institute Genomics Platform"/>
            <consortium name="The Broad Institute Genome Sequencing Center for Infectious Disease"/>
            <person name="Wu L."/>
            <person name="Ma J."/>
        </authorList>
    </citation>
    <scope>NUCLEOTIDE SEQUENCE [LARGE SCALE GENOMIC DNA]</scope>
    <source>
        <strain evidence="3">KCTC 42248</strain>
    </source>
</reference>
<protein>
    <submittedName>
        <fullName evidence="2">Uncharacterized protein</fullName>
    </submittedName>
</protein>
<evidence type="ECO:0000256" key="1">
    <source>
        <dbReference type="SAM" id="SignalP"/>
    </source>
</evidence>
<comment type="caution">
    <text evidence="2">The sequence shown here is derived from an EMBL/GenBank/DDBJ whole genome shotgun (WGS) entry which is preliminary data.</text>
</comment>
<dbReference type="RefSeq" id="WP_380868313.1">
    <property type="nucleotide sequence ID" value="NZ_JBHUMA010000004.1"/>
</dbReference>
<keyword evidence="3" id="KW-1185">Reference proteome</keyword>